<evidence type="ECO:0000313" key="1">
    <source>
        <dbReference type="EMBL" id="KAL0253373.1"/>
    </source>
</evidence>
<gene>
    <name evidence="1" type="ORF">SLS55_010350</name>
</gene>
<dbReference type="EMBL" id="JAJVCZ030000012">
    <property type="protein sequence ID" value="KAL0253373.1"/>
    <property type="molecule type" value="Genomic_DNA"/>
</dbReference>
<dbReference type="GeneID" id="92014435"/>
<proteinExistence type="predicted"/>
<evidence type="ECO:0000313" key="2">
    <source>
        <dbReference type="Proteomes" id="UP001430584"/>
    </source>
</evidence>
<reference evidence="1 2" key="1">
    <citation type="submission" date="2024-02" db="EMBL/GenBank/DDBJ databases">
        <title>De novo assembly and annotation of 12 fungi associated with fruit tree decline syndrome in Ontario, Canada.</title>
        <authorList>
            <person name="Sulman M."/>
            <person name="Ellouze W."/>
            <person name="Ilyukhin E."/>
        </authorList>
    </citation>
    <scope>NUCLEOTIDE SEQUENCE [LARGE SCALE GENOMIC DNA]</scope>
    <source>
        <strain evidence="1 2">FDS-637</strain>
    </source>
</reference>
<dbReference type="RefSeq" id="XP_066628017.1">
    <property type="nucleotide sequence ID" value="XM_066781734.1"/>
</dbReference>
<accession>A0ABR3BY88</accession>
<dbReference type="Proteomes" id="UP001430584">
    <property type="component" value="Unassembled WGS sequence"/>
</dbReference>
<organism evidence="1 2">
    <name type="scientific">Diplodia seriata</name>
    <dbReference type="NCBI Taxonomy" id="420778"/>
    <lineage>
        <taxon>Eukaryota</taxon>
        <taxon>Fungi</taxon>
        <taxon>Dikarya</taxon>
        <taxon>Ascomycota</taxon>
        <taxon>Pezizomycotina</taxon>
        <taxon>Dothideomycetes</taxon>
        <taxon>Dothideomycetes incertae sedis</taxon>
        <taxon>Botryosphaeriales</taxon>
        <taxon>Botryosphaeriaceae</taxon>
        <taxon>Diplodia</taxon>
    </lineage>
</organism>
<keyword evidence="2" id="KW-1185">Reference proteome</keyword>
<name>A0ABR3BY88_9PEZI</name>
<protein>
    <submittedName>
        <fullName evidence="1">Uncharacterized protein</fullName>
    </submittedName>
</protein>
<comment type="caution">
    <text evidence="1">The sequence shown here is derived from an EMBL/GenBank/DDBJ whole genome shotgun (WGS) entry which is preliminary data.</text>
</comment>
<sequence length="378" mass="41449">MASHSGDALLSLTLLQGNTWGHDMMQLNRRTMQGLNLFKVTTLDAERTLTFACTALDATTRRVDLAAALRAGLFQLVDQDTQEPVAFPTESAPVGCIAIPPKENPGDHQLRVGLDIDTTANIWKDLLQPSKTYTVRFSPSGGEAWYYYDNDSSEKNPLPVGRAADVLSFTVYDDPAPPTLSAVFSVEPAVCHRSGKPPFKFVVSFFLPASSSANGDGDDGNNDSKTPLTIKIAGTWFDMRQLNCIDQLVHCVDAETGEEPEFDARFHCGLDPSPPGFPADDMFVELWPGGPPWRFEYALRDSSAPGPPGGLDDLVVGRRYSAKLSDQAVGFAWKWGRKEELLKGTEQEKAKRWESEPRGNGIARIRQVNGPVTFDVVD</sequence>